<reference evidence="2" key="1">
    <citation type="submission" date="2020-11" db="EMBL/GenBank/DDBJ databases">
        <authorList>
            <consortium name="DOE Joint Genome Institute"/>
            <person name="Ahrendt S."/>
            <person name="Riley R."/>
            <person name="Andreopoulos W."/>
            <person name="Labutti K."/>
            <person name="Pangilinan J."/>
            <person name="Ruiz-Duenas F.J."/>
            <person name="Barrasa J.M."/>
            <person name="Sanchez-Garcia M."/>
            <person name="Camarero S."/>
            <person name="Miyauchi S."/>
            <person name="Serrano A."/>
            <person name="Linde D."/>
            <person name="Babiker R."/>
            <person name="Drula E."/>
            <person name="Ayuso-Fernandez I."/>
            <person name="Pacheco R."/>
            <person name="Padilla G."/>
            <person name="Ferreira P."/>
            <person name="Barriuso J."/>
            <person name="Kellner H."/>
            <person name="Castanera R."/>
            <person name="Alfaro M."/>
            <person name="Ramirez L."/>
            <person name="Pisabarro A.G."/>
            <person name="Kuo A."/>
            <person name="Tritt A."/>
            <person name="Lipzen A."/>
            <person name="He G."/>
            <person name="Yan M."/>
            <person name="Ng V."/>
            <person name="Cullen D."/>
            <person name="Martin F."/>
            <person name="Rosso M.-N."/>
            <person name="Henrissat B."/>
            <person name="Hibbett D."/>
            <person name="Martinez A.T."/>
            <person name="Grigoriev I.V."/>
        </authorList>
    </citation>
    <scope>NUCLEOTIDE SEQUENCE</scope>
    <source>
        <strain evidence="2">MF-IS2</strain>
    </source>
</reference>
<name>A0A9P5X0H4_9AGAR</name>
<feature type="compositionally biased region" description="Basic and acidic residues" evidence="1">
    <location>
        <begin position="1"/>
        <end position="13"/>
    </location>
</feature>
<evidence type="ECO:0000313" key="2">
    <source>
        <dbReference type="EMBL" id="KAF9441992.1"/>
    </source>
</evidence>
<accession>A0A9P5X0H4</accession>
<feature type="region of interest" description="Disordered" evidence="1">
    <location>
        <begin position="1"/>
        <end position="42"/>
    </location>
</feature>
<dbReference type="EMBL" id="MU151729">
    <property type="protein sequence ID" value="KAF9441992.1"/>
    <property type="molecule type" value="Genomic_DNA"/>
</dbReference>
<evidence type="ECO:0000256" key="1">
    <source>
        <dbReference type="SAM" id="MobiDB-lite"/>
    </source>
</evidence>
<proteinExistence type="predicted"/>
<evidence type="ECO:0000313" key="3">
    <source>
        <dbReference type="Proteomes" id="UP000807342"/>
    </source>
</evidence>
<organism evidence="2 3">
    <name type="scientific">Macrolepiota fuliginosa MF-IS2</name>
    <dbReference type="NCBI Taxonomy" id="1400762"/>
    <lineage>
        <taxon>Eukaryota</taxon>
        <taxon>Fungi</taxon>
        <taxon>Dikarya</taxon>
        <taxon>Basidiomycota</taxon>
        <taxon>Agaricomycotina</taxon>
        <taxon>Agaricomycetes</taxon>
        <taxon>Agaricomycetidae</taxon>
        <taxon>Agaricales</taxon>
        <taxon>Agaricineae</taxon>
        <taxon>Agaricaceae</taxon>
        <taxon>Macrolepiota</taxon>
    </lineage>
</organism>
<keyword evidence="3" id="KW-1185">Reference proteome</keyword>
<protein>
    <submittedName>
        <fullName evidence="2">Uncharacterized protein</fullName>
    </submittedName>
</protein>
<comment type="caution">
    <text evidence="2">The sequence shown here is derived from an EMBL/GenBank/DDBJ whole genome shotgun (WGS) entry which is preliminary data.</text>
</comment>
<gene>
    <name evidence="2" type="ORF">P691DRAFT_779606</name>
</gene>
<sequence length="188" mass="20426">MSSGSDNKEHPSPERGSPTPLTSPSDVVLPADAPSDNFPMAPAPMQILPEVAEDLTLPSSLQSSSKIFLGSSQPHLSSSGARGHLELRMINLPRRVNETEFESAATFFINRRRDGGRAKILIIVPPSRPVEAISIALSALPLPSTSSPSLILHHPPYYLSQLRFLPGISELERCERLRCSVIISIMNL</sequence>
<dbReference type="AlphaFoldDB" id="A0A9P5X0H4"/>
<dbReference type="Proteomes" id="UP000807342">
    <property type="component" value="Unassembled WGS sequence"/>
</dbReference>